<dbReference type="GO" id="GO:0050295">
    <property type="term" value="F:steryl-beta-glucosidase activity"/>
    <property type="evidence" value="ECO:0007669"/>
    <property type="project" value="TreeGrafter"/>
</dbReference>
<feature type="compositionally biased region" description="Basic and acidic residues" evidence="3">
    <location>
        <begin position="500"/>
        <end position="514"/>
    </location>
</feature>
<name>A0A409X1J6_9AGAR</name>
<dbReference type="GO" id="GO:1904462">
    <property type="term" value="P:ergosteryl 3-beta-D-glucoside catabolic process"/>
    <property type="evidence" value="ECO:0007669"/>
    <property type="project" value="TreeGrafter"/>
</dbReference>
<comment type="caution">
    <text evidence="4">The sequence shown here is derived from an EMBL/GenBank/DDBJ whole genome shotgun (WGS) entry which is preliminary data.</text>
</comment>
<dbReference type="Gene3D" id="2.60.40.1180">
    <property type="entry name" value="Golgi alpha-mannosidase II"/>
    <property type="match status" value="1"/>
</dbReference>
<feature type="compositionally biased region" description="Low complexity" evidence="3">
    <location>
        <begin position="806"/>
        <end position="819"/>
    </location>
</feature>
<dbReference type="InParanoid" id="A0A409X1J6"/>
<dbReference type="InterPro" id="IPR013780">
    <property type="entry name" value="Glyco_hydro_b"/>
</dbReference>
<dbReference type="Gene3D" id="3.20.20.80">
    <property type="entry name" value="Glycosidases"/>
    <property type="match status" value="2"/>
</dbReference>
<gene>
    <name evidence="4" type="ORF">CVT24_007033</name>
</gene>
<evidence type="ECO:0000256" key="1">
    <source>
        <dbReference type="ARBA" id="ARBA00022801"/>
    </source>
</evidence>
<keyword evidence="2" id="KW-0326">Glycosidase</keyword>
<dbReference type="Proteomes" id="UP000284842">
    <property type="component" value="Unassembled WGS sequence"/>
</dbReference>
<sequence length="963" mass="103357">WSRFSGGSGAPYWTLPACGIDPSNITATQASIIHSEYPLPTTPAPSTLPSMIWSTNYGRLLCQTLFTLFFAGSHFAPHCIIDNINIQEWLQSHYINAFAELAKRIAEFDGGALLDDTVIGWDSLNEPYEGLVGWLDLNRNPTKQGSTLKKGTYPTPAQSMRLGMGQAQTVEHWSFGAMGPTRDGSVTIDPKGRKLWVEADDDPESIRRGEGEGSDGVHRRWGWKRDVSRWKLGICPWAMHGVWDVQTGYVLEPSYFVTRPGTTDEVEFIADYWKAHFVAYTRAIRRYHKRAIVFVQPPVFARPPDISEEVLEGRAVYAPHYYDGFTLITKHWNWFNADALGMLRGKYGNVLQSVKVGETAIRKSLREQLGYLKADALILSGEGEGGEGGQERYPTVIGEIGTPFDMDNKKAYGYGNPKYKGDYSSQEKALDASLNAADGSNGLSWTVWTYVGVLGDGDDGAHTHEWGDGWNGEDLSLWSGDDLYVDEWGEWEGGLGGDINEERSGEEGERREGSVESGGSEEGVKRYGQRETAEAGDSRDGLVADSDAEVKVVGRTRKPLSRQPSAKSLMRLAGGGRGGRRSRMASEVSLMTLHGGSVKSKGSVGDIKVKAGGVVNANANAKVLTNTIPTNTNPNTNTTTNLTLTSSYTGYKPTTPERLAGYHPNPLLFLTNGARAFRAFVRPYPMRVVGRVKGIEFDVGRGRVRVVVGVREGDAIANGEREDCATEIFVPLVHFAHPRLLEGLFDKKANGNGSAVSIGGGSDRWNTSTSRAPSTLDAGSRTAIGMGSTTAIGMGSTTALDTSPRGSVGSASTSSTAGSLRKRRSGVVEGVAGVDNDADADAVGAGVGVDNGGDGEGVGEEVEGGVRSGAPDPVDDYDGELVDLDVWVSEGRWDVKGQVLRWWYPVPGSSEGGSVKSSGGMSSGKSGKSTSSVKSGKAGKGGDDGEKEYVIEIKRKGGALKGL</sequence>
<dbReference type="PANTHER" id="PTHR31308:SF6">
    <property type="entry name" value="GLYCOSIDE HYDROLASE FAMILY 5 C-TERMINAL DOMAIN-CONTAINING PROTEIN"/>
    <property type="match status" value="1"/>
</dbReference>
<dbReference type="SUPFAM" id="SSF51445">
    <property type="entry name" value="(Trans)glycosidases"/>
    <property type="match status" value="1"/>
</dbReference>
<dbReference type="GO" id="GO:0005975">
    <property type="term" value="P:carbohydrate metabolic process"/>
    <property type="evidence" value="ECO:0007669"/>
    <property type="project" value="InterPro"/>
</dbReference>
<feature type="compositionally biased region" description="Basic and acidic residues" evidence="3">
    <location>
        <begin position="522"/>
        <end position="552"/>
    </location>
</feature>
<protein>
    <submittedName>
        <fullName evidence="4">Uncharacterized protein</fullName>
    </submittedName>
</protein>
<feature type="compositionally biased region" description="Low complexity" evidence="3">
    <location>
        <begin position="908"/>
        <end position="936"/>
    </location>
</feature>
<feature type="compositionally biased region" description="Basic and acidic residues" evidence="3">
    <location>
        <begin position="940"/>
        <end position="949"/>
    </location>
</feature>
<keyword evidence="5" id="KW-1185">Reference proteome</keyword>
<evidence type="ECO:0000313" key="5">
    <source>
        <dbReference type="Proteomes" id="UP000284842"/>
    </source>
</evidence>
<dbReference type="InterPro" id="IPR018087">
    <property type="entry name" value="Glyco_hydro_5_CS"/>
</dbReference>
<keyword evidence="1" id="KW-0378">Hydrolase</keyword>
<feature type="region of interest" description="Disordered" evidence="3">
    <location>
        <begin position="756"/>
        <end position="824"/>
    </location>
</feature>
<evidence type="ECO:0000256" key="3">
    <source>
        <dbReference type="SAM" id="MobiDB-lite"/>
    </source>
</evidence>
<evidence type="ECO:0000256" key="2">
    <source>
        <dbReference type="ARBA" id="ARBA00023295"/>
    </source>
</evidence>
<dbReference type="InterPro" id="IPR052066">
    <property type="entry name" value="Glycosphingolipid_Hydrolases"/>
</dbReference>
<feature type="compositionally biased region" description="Gly residues" evidence="3">
    <location>
        <begin position="845"/>
        <end position="856"/>
    </location>
</feature>
<dbReference type="PANTHER" id="PTHR31308">
    <property type="match status" value="1"/>
</dbReference>
<dbReference type="InterPro" id="IPR017853">
    <property type="entry name" value="GH"/>
</dbReference>
<accession>A0A409X1J6</accession>
<feature type="region of interest" description="Disordered" evidence="3">
    <location>
        <begin position="493"/>
        <end position="582"/>
    </location>
</feature>
<feature type="region of interest" description="Disordered" evidence="3">
    <location>
        <begin position="838"/>
        <end position="877"/>
    </location>
</feature>
<feature type="region of interest" description="Disordered" evidence="3">
    <location>
        <begin position="904"/>
        <end position="949"/>
    </location>
</feature>
<reference evidence="4 5" key="1">
    <citation type="journal article" date="2018" name="Evol. Lett.">
        <title>Horizontal gene cluster transfer increased hallucinogenic mushroom diversity.</title>
        <authorList>
            <person name="Reynolds H.T."/>
            <person name="Vijayakumar V."/>
            <person name="Gluck-Thaler E."/>
            <person name="Korotkin H.B."/>
            <person name="Matheny P.B."/>
            <person name="Slot J.C."/>
        </authorList>
    </citation>
    <scope>NUCLEOTIDE SEQUENCE [LARGE SCALE GENOMIC DNA]</scope>
    <source>
        <strain evidence="4 5">2629</strain>
    </source>
</reference>
<feature type="non-terminal residue" evidence="4">
    <location>
        <position position="1"/>
    </location>
</feature>
<organism evidence="4 5">
    <name type="scientific">Panaeolus cyanescens</name>
    <dbReference type="NCBI Taxonomy" id="181874"/>
    <lineage>
        <taxon>Eukaryota</taxon>
        <taxon>Fungi</taxon>
        <taxon>Dikarya</taxon>
        <taxon>Basidiomycota</taxon>
        <taxon>Agaricomycotina</taxon>
        <taxon>Agaricomycetes</taxon>
        <taxon>Agaricomycetidae</taxon>
        <taxon>Agaricales</taxon>
        <taxon>Agaricineae</taxon>
        <taxon>Galeropsidaceae</taxon>
        <taxon>Panaeolus</taxon>
    </lineage>
</organism>
<feature type="compositionally biased region" description="Polar residues" evidence="3">
    <location>
        <begin position="787"/>
        <end position="805"/>
    </location>
</feature>
<dbReference type="AlphaFoldDB" id="A0A409X1J6"/>
<dbReference type="PROSITE" id="PS00659">
    <property type="entry name" value="GLYCOSYL_HYDROL_F5"/>
    <property type="match status" value="1"/>
</dbReference>
<proteinExistence type="predicted"/>
<feature type="compositionally biased region" description="Polar residues" evidence="3">
    <location>
        <begin position="764"/>
        <end position="773"/>
    </location>
</feature>
<dbReference type="STRING" id="181874.A0A409X1J6"/>
<feature type="non-terminal residue" evidence="4">
    <location>
        <position position="963"/>
    </location>
</feature>
<dbReference type="OrthoDB" id="9971853at2759"/>
<evidence type="ECO:0000313" key="4">
    <source>
        <dbReference type="EMBL" id="PPQ84643.1"/>
    </source>
</evidence>
<dbReference type="EMBL" id="NHTK01004845">
    <property type="protein sequence ID" value="PPQ84643.1"/>
    <property type="molecule type" value="Genomic_DNA"/>
</dbReference>